<feature type="region of interest" description="Disordered" evidence="1">
    <location>
        <begin position="55"/>
        <end position="88"/>
    </location>
</feature>
<sequence>MPRLWSYTLAVTSTIFRITVYIFLRVIPAPVARDVLLVSFPSYLAAYALSPAPKKAQEETKPPSAGSSAMEKTHDSGVETERTPTPDASPSPLMAFLLSLPIPSRAINLANLAVNTILFLFAMDLALTSSVDDARDVVFTRVGAVYPDGAKIVVRYPLSPQAAPSRVEDEDLYGFEAPSQPTSGDGWHVVHVVWRQARSGNNTPLNQDMLRRTRALNLTREHDWVGTVTLDGMYPDTEYEYMLTSSDQTPLKYPAVSAASSFISSLSFLPTELASGRSLHFRTFPDPLLRHDGRGAHFKFIATSCVTPNFPYVPLHGRRIRGFDLLAEYIWPPASSASTPVLSPVASSGPAQNSSSQLNDSAVKSTALLPLVSGPATAFMLFLGDFIYADVPVYMGDNREAYRRLYRRNYLSNSFRRVYERLPIFHTYDDHEIINNYIGGAADPAPFSNADDAFRLYNADGNYNLPATSRSSTFSVSSAKAYAGDEHYYSFRHGDAAFFVLDTRRYRSSLETEPALRTMLGARQLREVVNWLKEVNNTATFKFLVSSVPFTSLWTHDAQTDSWAGYAYEKSALLRILHTVPNVVILSGDRHEFAAIEFPAGEPTHVQPLHTESEQSDDSSDDSSDEEEHAYEKDDLRSDWDAGRGRYDVLEISTSPLSMFYIPLVRTLNLQSEEAVRRTKVFNKTLENGEIVTEHVVEEVPRERALKYIGEGNYKWSSIEVDTRDSDHPVAHIEIMIDGAKAWTHTIHGHPVKSQPANALGTFVPQSFKGVLDMIGLKPSRWF</sequence>
<dbReference type="EMBL" id="KB468009">
    <property type="protein sequence ID" value="PCH39566.1"/>
    <property type="molecule type" value="Genomic_DNA"/>
</dbReference>
<evidence type="ECO:0000313" key="3">
    <source>
        <dbReference type="EMBL" id="PCH39566.1"/>
    </source>
</evidence>
<evidence type="ECO:0000259" key="2">
    <source>
        <dbReference type="Pfam" id="PF09423"/>
    </source>
</evidence>
<dbReference type="InterPro" id="IPR038607">
    <property type="entry name" value="PhoD-like_sf"/>
</dbReference>
<dbReference type="Proteomes" id="UP000218811">
    <property type="component" value="Unassembled WGS sequence"/>
</dbReference>
<dbReference type="CDD" id="cd07389">
    <property type="entry name" value="MPP_PhoD"/>
    <property type="match status" value="1"/>
</dbReference>
<feature type="compositionally biased region" description="Acidic residues" evidence="1">
    <location>
        <begin position="614"/>
        <end position="629"/>
    </location>
</feature>
<reference evidence="3 4" key="1">
    <citation type="journal article" date="2012" name="Science">
        <title>The Paleozoic origin of enzymatic lignin decomposition reconstructed from 31 fungal genomes.</title>
        <authorList>
            <person name="Floudas D."/>
            <person name="Binder M."/>
            <person name="Riley R."/>
            <person name="Barry K."/>
            <person name="Blanchette R.A."/>
            <person name="Henrissat B."/>
            <person name="Martinez A.T."/>
            <person name="Otillar R."/>
            <person name="Spatafora J.W."/>
            <person name="Yadav J.S."/>
            <person name="Aerts A."/>
            <person name="Benoit I."/>
            <person name="Boyd A."/>
            <person name="Carlson A."/>
            <person name="Copeland A."/>
            <person name="Coutinho P.M."/>
            <person name="de Vries R.P."/>
            <person name="Ferreira P."/>
            <person name="Findley K."/>
            <person name="Foster B."/>
            <person name="Gaskell J."/>
            <person name="Glotzer D."/>
            <person name="Gorecki P."/>
            <person name="Heitman J."/>
            <person name="Hesse C."/>
            <person name="Hori C."/>
            <person name="Igarashi K."/>
            <person name="Jurgens J.A."/>
            <person name="Kallen N."/>
            <person name="Kersten P."/>
            <person name="Kohler A."/>
            <person name="Kuees U."/>
            <person name="Kumar T.K.A."/>
            <person name="Kuo A."/>
            <person name="LaButti K."/>
            <person name="Larrondo L.F."/>
            <person name="Lindquist E."/>
            <person name="Ling A."/>
            <person name="Lombard V."/>
            <person name="Lucas S."/>
            <person name="Lundell T."/>
            <person name="Martin R."/>
            <person name="McLaughlin D.J."/>
            <person name="Morgenstern I."/>
            <person name="Morin E."/>
            <person name="Murat C."/>
            <person name="Nagy L.G."/>
            <person name="Nolan M."/>
            <person name="Ohm R.A."/>
            <person name="Patyshakuliyeva A."/>
            <person name="Rokas A."/>
            <person name="Ruiz-Duenas F.J."/>
            <person name="Sabat G."/>
            <person name="Salamov A."/>
            <person name="Samejima M."/>
            <person name="Schmutz J."/>
            <person name="Slot J.C."/>
            <person name="St John F."/>
            <person name="Stenlid J."/>
            <person name="Sun H."/>
            <person name="Sun S."/>
            <person name="Syed K."/>
            <person name="Tsang A."/>
            <person name="Wiebenga A."/>
            <person name="Young D."/>
            <person name="Pisabarro A."/>
            <person name="Eastwood D.C."/>
            <person name="Martin F."/>
            <person name="Cullen D."/>
            <person name="Grigoriev I.V."/>
            <person name="Hibbett D.S."/>
        </authorList>
    </citation>
    <scope>NUCLEOTIDE SEQUENCE [LARGE SCALE GENOMIC DNA]</scope>
    <source>
        <strain evidence="3 4">MD-104</strain>
    </source>
</reference>
<gene>
    <name evidence="3" type="ORF">WOLCODRAFT_110896</name>
</gene>
<evidence type="ECO:0000313" key="4">
    <source>
        <dbReference type="Proteomes" id="UP000218811"/>
    </source>
</evidence>
<keyword evidence="4" id="KW-1185">Reference proteome</keyword>
<accession>A0A2H3JBK0</accession>
<dbReference type="PANTHER" id="PTHR43606">
    <property type="entry name" value="PHOSPHATASE, PUTATIVE (AFU_ORTHOLOGUE AFUA_6G08710)-RELATED"/>
    <property type="match status" value="1"/>
</dbReference>
<name>A0A2H3JBK0_WOLCO</name>
<dbReference type="AlphaFoldDB" id="A0A2H3JBK0"/>
<dbReference type="InterPro" id="IPR029052">
    <property type="entry name" value="Metallo-depent_PP-like"/>
</dbReference>
<dbReference type="SUPFAM" id="SSF56300">
    <property type="entry name" value="Metallo-dependent phosphatases"/>
    <property type="match status" value="1"/>
</dbReference>
<feature type="domain" description="PhoD-like phosphatase metallophosphatase" evidence="2">
    <location>
        <begin position="377"/>
        <end position="607"/>
    </location>
</feature>
<protein>
    <recommendedName>
        <fullName evidence="2">PhoD-like phosphatase metallophosphatase domain-containing protein</fullName>
    </recommendedName>
</protein>
<organism evidence="3 4">
    <name type="scientific">Wolfiporia cocos (strain MD-104)</name>
    <name type="common">Brown rot fungus</name>
    <dbReference type="NCBI Taxonomy" id="742152"/>
    <lineage>
        <taxon>Eukaryota</taxon>
        <taxon>Fungi</taxon>
        <taxon>Dikarya</taxon>
        <taxon>Basidiomycota</taxon>
        <taxon>Agaricomycotina</taxon>
        <taxon>Agaricomycetes</taxon>
        <taxon>Polyporales</taxon>
        <taxon>Phaeolaceae</taxon>
        <taxon>Wolfiporia</taxon>
    </lineage>
</organism>
<dbReference type="InterPro" id="IPR018946">
    <property type="entry name" value="PhoD-like_MPP"/>
</dbReference>
<dbReference type="STRING" id="742152.A0A2H3JBK0"/>
<proteinExistence type="predicted"/>
<dbReference type="InterPro" id="IPR052900">
    <property type="entry name" value="Phospholipid_Metab_Enz"/>
</dbReference>
<feature type="compositionally biased region" description="Basic and acidic residues" evidence="1">
    <location>
        <begin position="71"/>
        <end position="84"/>
    </location>
</feature>
<evidence type="ECO:0000256" key="1">
    <source>
        <dbReference type="SAM" id="MobiDB-lite"/>
    </source>
</evidence>
<feature type="region of interest" description="Disordered" evidence="1">
    <location>
        <begin position="604"/>
        <end position="635"/>
    </location>
</feature>
<dbReference type="Gene3D" id="3.60.21.70">
    <property type="entry name" value="PhoD-like phosphatase"/>
    <property type="match status" value="1"/>
</dbReference>
<dbReference type="OMA" id="FPYHPAQ"/>
<dbReference type="Pfam" id="PF09423">
    <property type="entry name" value="PhoD"/>
    <property type="match status" value="1"/>
</dbReference>
<dbReference type="OrthoDB" id="2100241at2759"/>
<dbReference type="PANTHER" id="PTHR43606:SF2">
    <property type="entry name" value="ALKALINE PHOSPHATASE FAMILY PROTEIN (AFU_ORTHOLOGUE AFUA_5G03860)"/>
    <property type="match status" value="1"/>
</dbReference>